<name>A0AA89BG51_9ASTE</name>
<dbReference type="Proteomes" id="UP001188597">
    <property type="component" value="Unassembled WGS sequence"/>
</dbReference>
<dbReference type="Pfam" id="PF09732">
    <property type="entry name" value="CactinC_cactus"/>
    <property type="match status" value="1"/>
</dbReference>
<accession>A0AA89BG51</accession>
<dbReference type="EMBL" id="JAVXUP010000177">
    <property type="protein sequence ID" value="KAK3035327.1"/>
    <property type="molecule type" value="Genomic_DNA"/>
</dbReference>
<keyword evidence="3" id="KW-1185">Reference proteome</keyword>
<dbReference type="InterPro" id="IPR019134">
    <property type="entry name" value="Cactin_C"/>
</dbReference>
<comment type="caution">
    <text evidence="2">The sequence shown here is derived from an EMBL/GenBank/DDBJ whole genome shotgun (WGS) entry which is preliminary data.</text>
</comment>
<feature type="domain" description="Splicing factor Cactin C-terminal" evidence="1">
    <location>
        <begin position="21"/>
        <end position="62"/>
    </location>
</feature>
<organism evidence="2 3">
    <name type="scientific">Escallonia herrerae</name>
    <dbReference type="NCBI Taxonomy" id="1293975"/>
    <lineage>
        <taxon>Eukaryota</taxon>
        <taxon>Viridiplantae</taxon>
        <taxon>Streptophyta</taxon>
        <taxon>Embryophyta</taxon>
        <taxon>Tracheophyta</taxon>
        <taxon>Spermatophyta</taxon>
        <taxon>Magnoliopsida</taxon>
        <taxon>eudicotyledons</taxon>
        <taxon>Gunneridae</taxon>
        <taxon>Pentapetalae</taxon>
        <taxon>asterids</taxon>
        <taxon>campanulids</taxon>
        <taxon>Escalloniales</taxon>
        <taxon>Escalloniaceae</taxon>
        <taxon>Escallonia</taxon>
    </lineage>
</organism>
<dbReference type="GO" id="GO:0045292">
    <property type="term" value="P:mRNA cis splicing, via spliceosome"/>
    <property type="evidence" value="ECO:0007669"/>
    <property type="project" value="TreeGrafter"/>
</dbReference>
<dbReference type="GO" id="GO:0005681">
    <property type="term" value="C:spliceosomal complex"/>
    <property type="evidence" value="ECO:0007669"/>
    <property type="project" value="TreeGrafter"/>
</dbReference>
<proteinExistence type="predicted"/>
<reference evidence="2" key="1">
    <citation type="submission" date="2022-12" db="EMBL/GenBank/DDBJ databases">
        <title>Draft genome assemblies for two species of Escallonia (Escalloniales).</title>
        <authorList>
            <person name="Chanderbali A."/>
            <person name="Dervinis C."/>
            <person name="Anghel I."/>
            <person name="Soltis D."/>
            <person name="Soltis P."/>
            <person name="Zapata F."/>
        </authorList>
    </citation>
    <scope>NUCLEOTIDE SEQUENCE</scope>
    <source>
        <strain evidence="2">UCBG64.0493</strain>
        <tissue evidence="2">Leaf</tissue>
    </source>
</reference>
<dbReference type="GO" id="GO:0005737">
    <property type="term" value="C:cytoplasm"/>
    <property type="evidence" value="ECO:0007669"/>
    <property type="project" value="TreeGrafter"/>
</dbReference>
<dbReference type="AlphaFoldDB" id="A0AA89BG51"/>
<dbReference type="PANTHER" id="PTHR21737:SF4">
    <property type="entry name" value="SPLICING FACTOR CACTIN"/>
    <property type="match status" value="1"/>
</dbReference>
<protein>
    <recommendedName>
        <fullName evidence="1">Splicing factor Cactin C-terminal domain-containing protein</fullName>
    </recommendedName>
</protein>
<evidence type="ECO:0000259" key="1">
    <source>
        <dbReference type="Pfam" id="PF09732"/>
    </source>
</evidence>
<gene>
    <name evidence="2" type="ORF">RJ639_034035</name>
</gene>
<sequence length="70" mass="8509">MEECYLVLGPRDEVNIIKQEEEAELKRPRCFSRVHTGYEWNKYNRIHYDHQSPPPKQISWLKAVYALRTF</sequence>
<evidence type="ECO:0000313" key="2">
    <source>
        <dbReference type="EMBL" id="KAK3035327.1"/>
    </source>
</evidence>
<dbReference type="PANTHER" id="PTHR21737">
    <property type="entry name" value="POLYGLUTAMINE BINDING PROTEIN 1/MARVEL MEMBRANE-ASSOCIATING DOMAIN CONTAINING 3"/>
    <property type="match status" value="1"/>
</dbReference>
<evidence type="ECO:0000313" key="3">
    <source>
        <dbReference type="Proteomes" id="UP001188597"/>
    </source>
</evidence>